<evidence type="ECO:0000256" key="6">
    <source>
        <dbReference type="ARBA" id="ARBA00049513"/>
    </source>
</evidence>
<comment type="catalytic activity">
    <reaction evidence="6">
        <text>5,6-dihydrouridine(47) in tRNA + NADP(+) = uridine(47) in tRNA + NADPH + H(+)</text>
        <dbReference type="Rhea" id="RHEA:53360"/>
        <dbReference type="Rhea" id="RHEA-COMP:13539"/>
        <dbReference type="Rhea" id="RHEA-COMP:13540"/>
        <dbReference type="ChEBI" id="CHEBI:15378"/>
        <dbReference type="ChEBI" id="CHEBI:57783"/>
        <dbReference type="ChEBI" id="CHEBI:58349"/>
        <dbReference type="ChEBI" id="CHEBI:65315"/>
        <dbReference type="ChEBI" id="CHEBI:74443"/>
        <dbReference type="EC" id="1.3.1.89"/>
    </reaction>
    <physiologicalReaction direction="right-to-left" evidence="6">
        <dbReference type="Rhea" id="RHEA:53362"/>
    </physiologicalReaction>
</comment>
<accession>A0A5J4X536</accession>
<feature type="compositionally biased region" description="Basic and acidic residues" evidence="7">
    <location>
        <begin position="201"/>
        <end position="226"/>
    </location>
</feature>
<comment type="caution">
    <text evidence="9">The sequence shown here is derived from an EMBL/GenBank/DDBJ whole genome shotgun (WGS) entry which is preliminary data.</text>
</comment>
<reference evidence="9 10" key="1">
    <citation type="submission" date="2019-03" db="EMBL/GenBank/DDBJ databases">
        <title>Single cell metagenomics reveals metabolic interactions within the superorganism composed of flagellate Streblomastix strix and complex community of Bacteroidetes bacteria on its surface.</title>
        <authorList>
            <person name="Treitli S.C."/>
            <person name="Kolisko M."/>
            <person name="Husnik F."/>
            <person name="Keeling P."/>
            <person name="Hampl V."/>
        </authorList>
    </citation>
    <scope>NUCLEOTIDE SEQUENCE [LARGE SCALE GENOMIC DNA]</scope>
    <source>
        <strain evidence="9">ST1C</strain>
    </source>
</reference>
<feature type="domain" description="DUS-like FMN-binding" evidence="8">
    <location>
        <begin position="526"/>
        <end position="606"/>
    </location>
</feature>
<evidence type="ECO:0000313" key="9">
    <source>
        <dbReference type="EMBL" id="KAA6401639.1"/>
    </source>
</evidence>
<dbReference type="PANTHER" id="PTHR45846">
    <property type="entry name" value="TRNA-DIHYDROURIDINE(47) SYNTHASE [NAD(P)(+)]-LIKE"/>
    <property type="match status" value="1"/>
</dbReference>
<feature type="compositionally biased region" description="Basic and acidic residues" evidence="7">
    <location>
        <begin position="45"/>
        <end position="57"/>
    </location>
</feature>
<evidence type="ECO:0000256" key="4">
    <source>
        <dbReference type="ARBA" id="ARBA00048342"/>
    </source>
</evidence>
<feature type="compositionally biased region" description="Basic and acidic residues" evidence="7">
    <location>
        <begin position="254"/>
        <end position="270"/>
    </location>
</feature>
<dbReference type="GO" id="GO:0003723">
    <property type="term" value="F:RNA binding"/>
    <property type="evidence" value="ECO:0007669"/>
    <property type="project" value="TreeGrafter"/>
</dbReference>
<evidence type="ECO:0000256" key="3">
    <source>
        <dbReference type="ARBA" id="ARBA00048266"/>
    </source>
</evidence>
<evidence type="ECO:0000256" key="1">
    <source>
        <dbReference type="ARBA" id="ARBA00005451"/>
    </source>
</evidence>
<feature type="region of interest" description="Disordered" evidence="7">
    <location>
        <begin position="24"/>
        <end position="57"/>
    </location>
</feature>
<dbReference type="Proteomes" id="UP000324800">
    <property type="component" value="Unassembled WGS sequence"/>
</dbReference>
<feature type="region of interest" description="Disordered" evidence="7">
    <location>
        <begin position="193"/>
        <end position="270"/>
    </location>
</feature>
<evidence type="ECO:0000256" key="5">
    <source>
        <dbReference type="ARBA" id="ARBA00049447"/>
    </source>
</evidence>
<comment type="similarity">
    <text evidence="1">Belongs to the Dus family. Dus3 subfamily.</text>
</comment>
<feature type="compositionally biased region" description="Acidic residues" evidence="7">
    <location>
        <begin position="231"/>
        <end position="245"/>
    </location>
</feature>
<feature type="compositionally biased region" description="Polar residues" evidence="7">
    <location>
        <begin position="634"/>
        <end position="646"/>
    </location>
</feature>
<organism evidence="9 10">
    <name type="scientific">Streblomastix strix</name>
    <dbReference type="NCBI Taxonomy" id="222440"/>
    <lineage>
        <taxon>Eukaryota</taxon>
        <taxon>Metamonada</taxon>
        <taxon>Preaxostyla</taxon>
        <taxon>Oxymonadida</taxon>
        <taxon>Streblomastigidae</taxon>
        <taxon>Streblomastix</taxon>
    </lineage>
</organism>
<feature type="compositionally biased region" description="Basic and acidic residues" evidence="7">
    <location>
        <begin position="616"/>
        <end position="627"/>
    </location>
</feature>
<proteinExistence type="inferred from homology"/>
<protein>
    <recommendedName>
        <fullName evidence="2">tRNA-dihydrouridine(47) synthase [NAD(P)(+)]</fullName>
        <ecNumber evidence="2">1.3.1.89</ecNumber>
    </recommendedName>
</protein>
<feature type="region of interest" description="Disordered" evidence="7">
    <location>
        <begin position="616"/>
        <end position="648"/>
    </location>
</feature>
<dbReference type="EMBL" id="SNRW01000357">
    <property type="protein sequence ID" value="KAA6401639.1"/>
    <property type="molecule type" value="Genomic_DNA"/>
</dbReference>
<gene>
    <name evidence="9" type="ORF">EZS28_002832</name>
</gene>
<evidence type="ECO:0000313" key="10">
    <source>
        <dbReference type="Proteomes" id="UP000324800"/>
    </source>
</evidence>
<dbReference type="PANTHER" id="PTHR45846:SF1">
    <property type="entry name" value="TRNA-DIHYDROURIDINE(47) SYNTHASE [NAD(P)(+)]-LIKE"/>
    <property type="match status" value="1"/>
</dbReference>
<evidence type="ECO:0000256" key="7">
    <source>
        <dbReference type="SAM" id="MobiDB-lite"/>
    </source>
</evidence>
<dbReference type="GO" id="GO:0102265">
    <property type="term" value="F:tRNA-dihydrouridine47 synthase activity"/>
    <property type="evidence" value="ECO:0007669"/>
    <property type="project" value="UniProtKB-EC"/>
</dbReference>
<dbReference type="InterPro" id="IPR035587">
    <property type="entry name" value="DUS-like_FMN-bd"/>
</dbReference>
<name>A0A5J4X536_9EUKA</name>
<feature type="domain" description="DUS-like FMN-binding" evidence="8">
    <location>
        <begin position="341"/>
        <end position="459"/>
    </location>
</feature>
<evidence type="ECO:0000259" key="8">
    <source>
        <dbReference type="Pfam" id="PF01207"/>
    </source>
</evidence>
<dbReference type="SUPFAM" id="SSF51395">
    <property type="entry name" value="FMN-linked oxidoreductases"/>
    <property type="match status" value="2"/>
</dbReference>
<evidence type="ECO:0000256" key="2">
    <source>
        <dbReference type="ARBA" id="ARBA00012376"/>
    </source>
</evidence>
<comment type="catalytic activity">
    <reaction evidence="3">
        <text>5,6-dihydrouridine(47) in tRNA + NAD(+) = uridine(47) in tRNA + NADH + H(+)</text>
        <dbReference type="Rhea" id="RHEA:53364"/>
        <dbReference type="Rhea" id="RHEA-COMP:13539"/>
        <dbReference type="Rhea" id="RHEA-COMP:13540"/>
        <dbReference type="ChEBI" id="CHEBI:15378"/>
        <dbReference type="ChEBI" id="CHEBI:57540"/>
        <dbReference type="ChEBI" id="CHEBI:57945"/>
        <dbReference type="ChEBI" id="CHEBI:65315"/>
        <dbReference type="ChEBI" id="CHEBI:74443"/>
        <dbReference type="EC" id="1.3.1.89"/>
    </reaction>
    <physiologicalReaction direction="right-to-left" evidence="3">
        <dbReference type="Rhea" id="RHEA:53366"/>
    </physiologicalReaction>
</comment>
<dbReference type="InterPro" id="IPR013785">
    <property type="entry name" value="Aldolase_TIM"/>
</dbReference>
<dbReference type="AlphaFoldDB" id="A0A5J4X536"/>
<dbReference type="Gene3D" id="3.20.20.70">
    <property type="entry name" value="Aldolase class I"/>
    <property type="match status" value="1"/>
</dbReference>
<comment type="catalytic activity">
    <reaction evidence="4">
        <text>a 5,6-dihydrouridine in mRNA + NAD(+) = a uridine in mRNA + NADH + H(+)</text>
        <dbReference type="Rhea" id="RHEA:69851"/>
        <dbReference type="Rhea" id="RHEA-COMP:14658"/>
        <dbReference type="Rhea" id="RHEA-COMP:17789"/>
        <dbReference type="ChEBI" id="CHEBI:15378"/>
        <dbReference type="ChEBI" id="CHEBI:57540"/>
        <dbReference type="ChEBI" id="CHEBI:57945"/>
        <dbReference type="ChEBI" id="CHEBI:65315"/>
        <dbReference type="ChEBI" id="CHEBI:74443"/>
    </reaction>
    <physiologicalReaction direction="right-to-left" evidence="4">
        <dbReference type="Rhea" id="RHEA:69853"/>
    </physiologicalReaction>
</comment>
<dbReference type="Pfam" id="PF01207">
    <property type="entry name" value="Dus"/>
    <property type="match status" value="2"/>
</dbReference>
<sequence length="803" mass="92773">MQKQENNILDVKIQAQYIIKDIPDQKSAGQQDSEGKTQHAKRITAKGERMKSNREQKQQKLCKQISIGDECTNPRCIFSHDINSFLKNKLPNSQPETECVFTKLNRRCPYGVKCLNSHSHIKIISQQHSKENDEAVIQIEFTDKHLPFPEPELNIFAHETVNSLNRNQEQFPLSSKLVIPLISTFTNQLRNQQQTKSENILNERKQQDKHDNLQSKGKDMIIDDKLNSNLDAEEEQDKYEGDEMDTQFQKTKRQREQEQDDKKEEIQDIEQEKLERDKRVRLRISEETEEQSIKQDSSQLISTNQLITSSSSLSPQQYSSLIQPFPIHQQHQLNFDGLLYLAPLTTLGNLPFRRVCVEQGVDMTCSEMVVCQTLLRGQGSELALLRKHRSEKIFGIQLASSRADQTSMAVEVIEREFGDNIDFFDFNCGCPIDTFCKKGMCAELLRRPTKAISIIRALTMSSSLAQAIRKIEKQRSLQPYIGELHPQTAQNLADQIADSKTIENAIQIIEQTQRSLNGDQFQPLTTKPIIVKIRMGYDDKHPIAHSLIPQLSMLSGASAVVLHGRSKLQRYQKCADWQYIRQCSRQSPIPVFGNGDIFNWRDVVKIWEDESIRNEEQKEEIIEKEKEKEEDDMNYQQREQFGSSDSHSQRIKPSVMIARGALIKPWIFTEIKEQRDIDIRSGERLQILRNFADYGMEHWGSDGQGVENTRIFMLEWLSFFYRYIPIGIIEGCGVDPMEASSVEALSHTRQKLNMRFPRYNGRDDLETLFASSKASDWVKITEMFLGQAKEGYQFIPKHKSNAY</sequence>
<dbReference type="OrthoDB" id="259935at2759"/>
<dbReference type="EC" id="1.3.1.89" evidence="2"/>
<dbReference type="CDD" id="cd02801">
    <property type="entry name" value="DUS_like_FMN"/>
    <property type="match status" value="1"/>
</dbReference>
<comment type="catalytic activity">
    <reaction evidence="5">
        <text>a 5,6-dihydrouridine in mRNA + NADP(+) = a uridine in mRNA + NADPH + H(+)</text>
        <dbReference type="Rhea" id="RHEA:69855"/>
        <dbReference type="Rhea" id="RHEA-COMP:14658"/>
        <dbReference type="Rhea" id="RHEA-COMP:17789"/>
        <dbReference type="ChEBI" id="CHEBI:15378"/>
        <dbReference type="ChEBI" id="CHEBI:57783"/>
        <dbReference type="ChEBI" id="CHEBI:58349"/>
        <dbReference type="ChEBI" id="CHEBI:65315"/>
        <dbReference type="ChEBI" id="CHEBI:74443"/>
    </reaction>
    <physiologicalReaction direction="right-to-left" evidence="5">
        <dbReference type="Rhea" id="RHEA:69857"/>
    </physiologicalReaction>
</comment>